<dbReference type="InterPro" id="IPR015943">
    <property type="entry name" value="WD40/YVTN_repeat-like_dom_sf"/>
</dbReference>
<dbReference type="PANTHER" id="PTHR30344">
    <property type="entry name" value="6-PHOSPHOGLUCONOLACTONASE-RELATED"/>
    <property type="match status" value="1"/>
</dbReference>
<dbReference type="GO" id="GO:0017057">
    <property type="term" value="F:6-phosphogluconolactonase activity"/>
    <property type="evidence" value="ECO:0007669"/>
    <property type="project" value="TreeGrafter"/>
</dbReference>
<dbReference type="InterPro" id="IPR002838">
    <property type="entry name" value="AIM24"/>
</dbReference>
<dbReference type="SUPFAM" id="SSF75011">
    <property type="entry name" value="3-carboxy-cis,cis-mucoante lactonizing enzyme"/>
    <property type="match status" value="1"/>
</dbReference>
<comment type="subcellular location">
    <subcellularLocation>
        <location evidence="2">Mitochondrion</location>
    </subcellularLocation>
</comment>
<keyword evidence="2" id="KW-0496">Mitochondrion</keyword>
<feature type="compositionally biased region" description="Low complexity" evidence="3">
    <location>
        <begin position="1"/>
        <end position="14"/>
    </location>
</feature>
<dbReference type="InterPro" id="IPR019405">
    <property type="entry name" value="Lactonase_7-beta_prop"/>
</dbReference>
<evidence type="ECO:0000313" key="5">
    <source>
        <dbReference type="Proteomes" id="UP000746612"/>
    </source>
</evidence>
<evidence type="ECO:0000256" key="1">
    <source>
        <dbReference type="ARBA" id="ARBA00005564"/>
    </source>
</evidence>
<comment type="similarity">
    <text evidence="2">Belongs to the AIM24 family.</text>
</comment>
<feature type="region of interest" description="Disordered" evidence="3">
    <location>
        <begin position="1"/>
        <end position="20"/>
    </location>
</feature>
<protein>
    <recommendedName>
        <fullName evidence="2">Altered inheritance of mitochondria protein 24, mitochondrial</fullName>
    </recommendedName>
</protein>
<dbReference type="Gene3D" id="3.60.160.10">
    <property type="entry name" value="Mitochondrial biogenesis AIM24"/>
    <property type="match status" value="1"/>
</dbReference>
<dbReference type="Pfam" id="PF10282">
    <property type="entry name" value="Lactonase"/>
    <property type="match status" value="1"/>
</dbReference>
<proteinExistence type="inferred from homology"/>
<dbReference type="AlphaFoldDB" id="A0A9N8NKC6"/>
<comment type="similarity">
    <text evidence="1">Belongs to the cycloisomerase 2 family.</text>
</comment>
<dbReference type="InterPro" id="IPR036983">
    <property type="entry name" value="AIM24_sf"/>
</dbReference>
<evidence type="ECO:0000256" key="3">
    <source>
        <dbReference type="SAM" id="MobiDB-lite"/>
    </source>
</evidence>
<sequence length="615" mass="67212">MSHQQGYGQPPQQGMVSQNDSGAFQGGRFSIAHRDTNAVLNIDLQQGTTVRSKSGAMIHMSSTVEITGKSKFSFGKLFTGGNMYESLYAGPGRVALGPTLFGDIISLHVDGNQSWTIGKDSFLASTSEVTKKRETQGLGKALFSGEDLFVFRVEGQGIMWLTSFGAVDRLDLQAGEQHIVDNGHLVAWSCNYAIEKAGGGAMSGLKTGEGLLVSADRNKRQVGTLISIYEASKKQFIMPALEFASSVGNTLHHLLTGSYTNTTLFLLAFDTVARTLTLNSTVPGFGLHQFVTSNAAKDRIYATAMSEPPQLFSWSVDENYKFTYLDTVNITSSSCYISDDGNLAFSSGGSTAHIHALTEDGGLGEMVDELYMVPEEEIKNVNKTRAAVLYGAHAFDINVNRKGFVPHLGMNSIFMYDIAENGTATPLSINLSPSEGDGPRNSLSSKDGKLLYVMTEHNQWLDVYKVHDTQLEHIQRGSAIPDDVRGSYTFRSNTVQMSRDGKYLFTSTRSWNNTEVNGYVAAFALDKHGKLKKEKAVTFYEAPVTLGSSGGLRVLPWGDETTQDPKGISDYMYLSDTSEGWMFILGWTPSNHSLDVVASLHYPDNQTPYEATWLD</sequence>
<dbReference type="InterPro" id="IPR016031">
    <property type="entry name" value="Trp_RNA-bd_attenuator-like_dom"/>
</dbReference>
<gene>
    <name evidence="4" type="ORF">MDCFG202_LOCUS63695</name>
</gene>
<comment type="caution">
    <text evidence="4">The sequence shown here is derived from an EMBL/GenBank/DDBJ whole genome shotgun (WGS) entry which is preliminary data.</text>
</comment>
<dbReference type="Proteomes" id="UP000746612">
    <property type="component" value="Unassembled WGS sequence"/>
</dbReference>
<dbReference type="Pfam" id="PF01987">
    <property type="entry name" value="AIM24"/>
    <property type="match status" value="1"/>
</dbReference>
<organism evidence="4 5">
    <name type="scientific">Gibberella zeae</name>
    <name type="common">Wheat head blight fungus</name>
    <name type="synonym">Fusarium graminearum</name>
    <dbReference type="NCBI Taxonomy" id="5518"/>
    <lineage>
        <taxon>Eukaryota</taxon>
        <taxon>Fungi</taxon>
        <taxon>Dikarya</taxon>
        <taxon>Ascomycota</taxon>
        <taxon>Pezizomycotina</taxon>
        <taxon>Sordariomycetes</taxon>
        <taxon>Hypocreomycetidae</taxon>
        <taxon>Hypocreales</taxon>
        <taxon>Nectriaceae</taxon>
        <taxon>Fusarium</taxon>
    </lineage>
</organism>
<dbReference type="PANTHER" id="PTHR30344:SF4">
    <property type="entry name" value="CYCLASE, PUTATIVE (AFU_ORTHOLOGUE AFUA_6G11580)-RELATED"/>
    <property type="match status" value="1"/>
</dbReference>
<dbReference type="Gene3D" id="2.130.10.10">
    <property type="entry name" value="YVTN repeat-like/Quinoprotein amine dehydrogenase"/>
    <property type="match status" value="1"/>
</dbReference>
<dbReference type="EMBL" id="CAJPIJ010000078">
    <property type="protein sequence ID" value="CAG1969162.1"/>
    <property type="molecule type" value="Genomic_DNA"/>
</dbReference>
<evidence type="ECO:0000256" key="2">
    <source>
        <dbReference type="RuleBase" id="RU363045"/>
    </source>
</evidence>
<accession>A0A9N8NKC6</accession>
<dbReference type="GO" id="GO:0005739">
    <property type="term" value="C:mitochondrion"/>
    <property type="evidence" value="ECO:0007669"/>
    <property type="project" value="UniProtKB-SubCell"/>
</dbReference>
<reference evidence="4" key="1">
    <citation type="submission" date="2021-03" db="EMBL/GenBank/DDBJ databases">
        <authorList>
            <person name="Alouane T."/>
            <person name="Langin T."/>
            <person name="Bonhomme L."/>
        </authorList>
    </citation>
    <scope>NUCLEOTIDE SEQUENCE</scope>
    <source>
        <strain evidence="4">MDC_Fg202</strain>
    </source>
</reference>
<dbReference type="SUPFAM" id="SSF51219">
    <property type="entry name" value="TRAP-like"/>
    <property type="match status" value="1"/>
</dbReference>
<evidence type="ECO:0000313" key="4">
    <source>
        <dbReference type="EMBL" id="CAG1969162.1"/>
    </source>
</evidence>
<dbReference type="InterPro" id="IPR050282">
    <property type="entry name" value="Cycloisomerase_2"/>
</dbReference>
<name>A0A9N8NKC6_GIBZA</name>